<feature type="chain" id="PRO_5035161572" description="Copper amine oxidase-like N-terminal domain-containing protein" evidence="1">
    <location>
        <begin position="25"/>
        <end position="476"/>
    </location>
</feature>
<dbReference type="Proteomes" id="UP000662873">
    <property type="component" value="Chromosome"/>
</dbReference>
<evidence type="ECO:0000259" key="2">
    <source>
        <dbReference type="Pfam" id="PF07833"/>
    </source>
</evidence>
<sequence length="476" mass="50789">MNRRIIAKICVLFVASLIAALAVASVDVQITIDRSLNSPTLTIKYSGARATLIEFRLNGISIGTRALSGDKASGETNFTLDMKTLQPGDNEFEVRLFDKSGRPLGSEKTYVAAETEDSALVKITNPKLGATVQGIVDVKLGFARNMGNVYVSFFIDNQFQAMTNASPYSFVWDTLRETNGWHEVEAWVVDENSATFKTRKVKVFINNPQGRTERRDPETGTGALVLPPPTQAVVASSKVPVASTVSAGTIASTMSTLSTPPLSPLIAMNAIIALVGAKVDVKSPALASPMTSNGRVVVPQSTEVKTAPATQAQGTPPATSAGSVSVSASAGAVVPATSVAATSPTTLRISKGEKMPNIGSFNIALNGKFVEFDVSPRVQEGVPLTPIRHLLEAAGGEVDWEHQSKAVSAQAEGRSIYLKVGDRYAKVDSSLIELEMLPFIERGRVIVPLSFIEESLKYHIEYDSKTGHVLITNVKN</sequence>
<dbReference type="InterPro" id="IPR013783">
    <property type="entry name" value="Ig-like_fold"/>
</dbReference>
<feature type="domain" description="Copper amine oxidase-like N-terminal" evidence="2">
    <location>
        <begin position="365"/>
        <end position="471"/>
    </location>
</feature>
<organism evidence="3 4">
    <name type="scientific">Candidatus Nitrosymbiomonas proteolyticus</name>
    <dbReference type="NCBI Taxonomy" id="2608984"/>
    <lineage>
        <taxon>Bacteria</taxon>
        <taxon>Bacillati</taxon>
        <taxon>Armatimonadota</taxon>
        <taxon>Armatimonadota incertae sedis</taxon>
        <taxon>Candidatus Nitrosymbiomonas</taxon>
    </lineage>
</organism>
<keyword evidence="1" id="KW-0732">Signal</keyword>
<name>A0A809S2I3_9BACT</name>
<dbReference type="AlphaFoldDB" id="A0A809S2I3"/>
<accession>A0A809S2I3</accession>
<dbReference type="Pfam" id="PF17957">
    <property type="entry name" value="Big_7"/>
    <property type="match status" value="1"/>
</dbReference>
<protein>
    <recommendedName>
        <fullName evidence="2">Copper amine oxidase-like N-terminal domain-containing protein</fullName>
    </recommendedName>
</protein>
<dbReference type="InterPro" id="IPR012854">
    <property type="entry name" value="Cu_amine_oxidase-like_N"/>
</dbReference>
<dbReference type="KEGG" id="npy:NPRO_03620"/>
<dbReference type="Gene3D" id="2.60.40.10">
    <property type="entry name" value="Immunoglobulins"/>
    <property type="match status" value="1"/>
</dbReference>
<dbReference type="Pfam" id="PF07833">
    <property type="entry name" value="Cu_amine_oxidN1"/>
    <property type="match status" value="1"/>
</dbReference>
<dbReference type="EMBL" id="AP021858">
    <property type="protein sequence ID" value="BBO22767.1"/>
    <property type="molecule type" value="Genomic_DNA"/>
</dbReference>
<feature type="signal peptide" evidence="1">
    <location>
        <begin position="1"/>
        <end position="24"/>
    </location>
</feature>
<evidence type="ECO:0000313" key="4">
    <source>
        <dbReference type="Proteomes" id="UP000662873"/>
    </source>
</evidence>
<dbReference type="Gene3D" id="3.30.457.10">
    <property type="entry name" value="Copper amine oxidase-like, N-terminal domain"/>
    <property type="match status" value="1"/>
</dbReference>
<dbReference type="InterPro" id="IPR036582">
    <property type="entry name" value="Mao_N_sf"/>
</dbReference>
<gene>
    <name evidence="3" type="ORF">NPRO_03620</name>
</gene>
<proteinExistence type="predicted"/>
<evidence type="ECO:0000256" key="1">
    <source>
        <dbReference type="SAM" id="SignalP"/>
    </source>
</evidence>
<reference evidence="3" key="1">
    <citation type="journal article" name="DNA Res.">
        <title>The physiological potential of anammox bacteria as revealed by their core genome structure.</title>
        <authorList>
            <person name="Okubo T."/>
            <person name="Toyoda A."/>
            <person name="Fukuhara K."/>
            <person name="Uchiyama I."/>
            <person name="Harigaya Y."/>
            <person name="Kuroiwa M."/>
            <person name="Suzuki T."/>
            <person name="Murakami Y."/>
            <person name="Suwa Y."/>
            <person name="Takami H."/>
        </authorList>
    </citation>
    <scope>NUCLEOTIDE SEQUENCE</scope>
    <source>
        <strain evidence="3">317325-2</strain>
    </source>
</reference>
<dbReference type="SUPFAM" id="SSF55383">
    <property type="entry name" value="Copper amine oxidase, domain N"/>
    <property type="match status" value="1"/>
</dbReference>
<evidence type="ECO:0000313" key="3">
    <source>
        <dbReference type="EMBL" id="BBO22767.1"/>
    </source>
</evidence>